<gene>
    <name evidence="2" type="ORF">HJC23_005752</name>
</gene>
<feature type="region of interest" description="Disordered" evidence="1">
    <location>
        <begin position="82"/>
        <end position="111"/>
    </location>
</feature>
<accession>A0ABD3QED3</accession>
<evidence type="ECO:0000313" key="3">
    <source>
        <dbReference type="Proteomes" id="UP001516023"/>
    </source>
</evidence>
<dbReference type="EMBL" id="JABMIG020000048">
    <property type="protein sequence ID" value="KAL3798191.1"/>
    <property type="molecule type" value="Genomic_DNA"/>
</dbReference>
<comment type="caution">
    <text evidence="2">The sequence shown here is derived from an EMBL/GenBank/DDBJ whole genome shotgun (WGS) entry which is preliminary data.</text>
</comment>
<protein>
    <submittedName>
        <fullName evidence="2">Uncharacterized protein</fullName>
    </submittedName>
</protein>
<dbReference type="Proteomes" id="UP001516023">
    <property type="component" value="Unassembled WGS sequence"/>
</dbReference>
<evidence type="ECO:0000313" key="2">
    <source>
        <dbReference type="EMBL" id="KAL3798191.1"/>
    </source>
</evidence>
<evidence type="ECO:0000256" key="1">
    <source>
        <dbReference type="SAM" id="MobiDB-lite"/>
    </source>
</evidence>
<organism evidence="2 3">
    <name type="scientific">Cyclotella cryptica</name>
    <dbReference type="NCBI Taxonomy" id="29204"/>
    <lineage>
        <taxon>Eukaryota</taxon>
        <taxon>Sar</taxon>
        <taxon>Stramenopiles</taxon>
        <taxon>Ochrophyta</taxon>
        <taxon>Bacillariophyta</taxon>
        <taxon>Coscinodiscophyceae</taxon>
        <taxon>Thalassiosirophycidae</taxon>
        <taxon>Stephanodiscales</taxon>
        <taxon>Stephanodiscaceae</taxon>
        <taxon>Cyclotella</taxon>
    </lineage>
</organism>
<keyword evidence="3" id="KW-1185">Reference proteome</keyword>
<proteinExistence type="predicted"/>
<sequence>MLQFHTPSGTCKFKLANELYIDPEDKNMDDPNSGDRWANRERFRSNAIASSCNGSSCLKHAQNPKGCTRSEKRKEILLLNGLVKPRHEHQNNRKSNQNTQHLNLIPHQQRR</sequence>
<name>A0ABD3QED3_9STRA</name>
<reference evidence="2 3" key="1">
    <citation type="journal article" date="2020" name="G3 (Bethesda)">
        <title>Improved Reference Genome for Cyclotella cryptica CCMP332, a Model for Cell Wall Morphogenesis, Salinity Adaptation, and Lipid Production in Diatoms (Bacillariophyta).</title>
        <authorList>
            <person name="Roberts W.R."/>
            <person name="Downey K.M."/>
            <person name="Ruck E.C."/>
            <person name="Traller J.C."/>
            <person name="Alverson A.J."/>
        </authorList>
    </citation>
    <scope>NUCLEOTIDE SEQUENCE [LARGE SCALE GENOMIC DNA]</scope>
    <source>
        <strain evidence="2 3">CCMP332</strain>
    </source>
</reference>
<dbReference type="AlphaFoldDB" id="A0ABD3QED3"/>
<feature type="compositionally biased region" description="Polar residues" evidence="1">
    <location>
        <begin position="93"/>
        <end position="102"/>
    </location>
</feature>